<protein>
    <submittedName>
        <fullName evidence="2">Uncharacterized protein</fullName>
    </submittedName>
</protein>
<evidence type="ECO:0000313" key="3">
    <source>
        <dbReference type="Proteomes" id="UP000014254"/>
    </source>
</evidence>
<accession>S2JM32</accession>
<proteinExistence type="predicted"/>
<dbReference type="InParanoid" id="S2JM32"/>
<feature type="coiled-coil region" evidence="1">
    <location>
        <begin position="32"/>
        <end position="66"/>
    </location>
</feature>
<dbReference type="VEuPathDB" id="FungiDB:HMPREF1544_03656"/>
<dbReference type="OrthoDB" id="10278112at2759"/>
<reference evidence="3" key="1">
    <citation type="submission" date="2013-05" db="EMBL/GenBank/DDBJ databases">
        <title>The Genome sequence of Mucor circinelloides f. circinelloides 1006PhL.</title>
        <authorList>
            <consortium name="The Broad Institute Genomics Platform"/>
            <person name="Cuomo C."/>
            <person name="Earl A."/>
            <person name="Findley K."/>
            <person name="Lee S.C."/>
            <person name="Walker B."/>
            <person name="Young S."/>
            <person name="Zeng Q."/>
            <person name="Gargeya S."/>
            <person name="Fitzgerald M."/>
            <person name="Haas B."/>
            <person name="Abouelleil A."/>
            <person name="Allen A.W."/>
            <person name="Alvarado L."/>
            <person name="Arachchi H.M."/>
            <person name="Berlin A.M."/>
            <person name="Chapman S.B."/>
            <person name="Gainer-Dewar J."/>
            <person name="Goldberg J."/>
            <person name="Griggs A."/>
            <person name="Gujja S."/>
            <person name="Hansen M."/>
            <person name="Howarth C."/>
            <person name="Imamovic A."/>
            <person name="Ireland A."/>
            <person name="Larimer J."/>
            <person name="McCowan C."/>
            <person name="Murphy C."/>
            <person name="Pearson M."/>
            <person name="Poon T.W."/>
            <person name="Priest M."/>
            <person name="Roberts A."/>
            <person name="Saif S."/>
            <person name="Shea T."/>
            <person name="Sisk P."/>
            <person name="Sykes S."/>
            <person name="Wortman J."/>
            <person name="Nusbaum C."/>
            <person name="Birren B."/>
        </authorList>
    </citation>
    <scope>NUCLEOTIDE SEQUENCE [LARGE SCALE GENOMIC DNA]</scope>
    <source>
        <strain evidence="3">1006PhL</strain>
    </source>
</reference>
<name>S2JM32_MUCC1</name>
<evidence type="ECO:0000313" key="2">
    <source>
        <dbReference type="EMBL" id="EPB89572.1"/>
    </source>
</evidence>
<keyword evidence="1" id="KW-0175">Coiled coil</keyword>
<dbReference type="AlphaFoldDB" id="S2JM32"/>
<organism evidence="2 3">
    <name type="scientific">Mucor circinelloides f. circinelloides (strain 1006PhL)</name>
    <name type="common">Mucormycosis agent</name>
    <name type="synonym">Calyptromyces circinelloides</name>
    <dbReference type="NCBI Taxonomy" id="1220926"/>
    <lineage>
        <taxon>Eukaryota</taxon>
        <taxon>Fungi</taxon>
        <taxon>Fungi incertae sedis</taxon>
        <taxon>Mucoromycota</taxon>
        <taxon>Mucoromycotina</taxon>
        <taxon>Mucoromycetes</taxon>
        <taxon>Mucorales</taxon>
        <taxon>Mucorineae</taxon>
        <taxon>Mucoraceae</taxon>
        <taxon>Mucor</taxon>
    </lineage>
</organism>
<dbReference type="Proteomes" id="UP000014254">
    <property type="component" value="Unassembled WGS sequence"/>
</dbReference>
<sequence>MEDEVEDLYMKIYRCVHAADIGSSSSVIQEEYRDSNEVYEQLCHQKSELERQLVQIDEEVERMDIAKSNLSENIERLLGKDLALTLRRDSLEESMRTFILSSDV</sequence>
<keyword evidence="3" id="KW-1185">Reference proteome</keyword>
<gene>
    <name evidence="2" type="ORF">HMPREF1544_03656</name>
</gene>
<evidence type="ECO:0000256" key="1">
    <source>
        <dbReference type="SAM" id="Coils"/>
    </source>
</evidence>
<dbReference type="EMBL" id="KE123933">
    <property type="protein sequence ID" value="EPB89572.1"/>
    <property type="molecule type" value="Genomic_DNA"/>
</dbReference>